<dbReference type="InterPro" id="IPR050145">
    <property type="entry name" value="Centrin_CML-like"/>
</dbReference>
<evidence type="ECO:0000259" key="4">
    <source>
        <dbReference type="PROSITE" id="PS50222"/>
    </source>
</evidence>
<dbReference type="EMBL" id="MCGE01000008">
    <property type="protein sequence ID" value="ORZ18612.1"/>
    <property type="molecule type" value="Genomic_DNA"/>
</dbReference>
<evidence type="ECO:0000256" key="3">
    <source>
        <dbReference type="SAM" id="MobiDB-lite"/>
    </source>
</evidence>
<dbReference type="AlphaFoldDB" id="A0A1X2ILD5"/>
<dbReference type="Proteomes" id="UP000193560">
    <property type="component" value="Unassembled WGS sequence"/>
</dbReference>
<reference evidence="5 6" key="1">
    <citation type="submission" date="2016-07" db="EMBL/GenBank/DDBJ databases">
        <title>Pervasive Adenine N6-methylation of Active Genes in Fungi.</title>
        <authorList>
            <consortium name="DOE Joint Genome Institute"/>
            <person name="Mondo S.J."/>
            <person name="Dannebaum R.O."/>
            <person name="Kuo R.C."/>
            <person name="Labutti K."/>
            <person name="Haridas S."/>
            <person name="Kuo A."/>
            <person name="Salamov A."/>
            <person name="Ahrendt S.R."/>
            <person name="Lipzen A."/>
            <person name="Sullivan W."/>
            <person name="Andreopoulos W.B."/>
            <person name="Clum A."/>
            <person name="Lindquist E."/>
            <person name="Daum C."/>
            <person name="Ramamoorthy G.K."/>
            <person name="Gryganskyi A."/>
            <person name="Culley D."/>
            <person name="Magnuson J.K."/>
            <person name="James T.Y."/>
            <person name="O'Malley M.A."/>
            <person name="Stajich J.E."/>
            <person name="Spatafora J.W."/>
            <person name="Visel A."/>
            <person name="Grigoriev I.V."/>
        </authorList>
    </citation>
    <scope>NUCLEOTIDE SEQUENCE [LARGE SCALE GENOMIC DNA]</scope>
    <source>
        <strain evidence="5 6">NRRL 1336</strain>
    </source>
</reference>
<dbReference type="PROSITE" id="PS00018">
    <property type="entry name" value="EF_HAND_1"/>
    <property type="match status" value="3"/>
</dbReference>
<feature type="domain" description="EF-hand" evidence="4">
    <location>
        <begin position="45"/>
        <end position="80"/>
    </location>
</feature>
<feature type="region of interest" description="Disordered" evidence="3">
    <location>
        <begin position="1"/>
        <end position="21"/>
    </location>
</feature>
<name>A0A1X2ILD5_9FUNG</name>
<dbReference type="InterPro" id="IPR011992">
    <property type="entry name" value="EF-hand-dom_pair"/>
</dbReference>
<feature type="domain" description="EF-hand" evidence="4">
    <location>
        <begin position="81"/>
        <end position="111"/>
    </location>
</feature>
<dbReference type="PANTHER" id="PTHR23050">
    <property type="entry name" value="CALCIUM BINDING PROTEIN"/>
    <property type="match status" value="1"/>
</dbReference>
<dbReference type="OrthoDB" id="26525at2759"/>
<dbReference type="SMART" id="SM00054">
    <property type="entry name" value="EFh"/>
    <property type="match status" value="3"/>
</dbReference>
<dbReference type="Gene3D" id="1.10.238.10">
    <property type="entry name" value="EF-hand"/>
    <property type="match status" value="2"/>
</dbReference>
<keyword evidence="1" id="KW-0677">Repeat</keyword>
<dbReference type="STRING" id="90262.A0A1X2ILD5"/>
<protein>
    <submittedName>
        <fullName evidence="5">Calmodulin</fullName>
    </submittedName>
</protein>
<dbReference type="InterPro" id="IPR018247">
    <property type="entry name" value="EF_Hand_1_Ca_BS"/>
</dbReference>
<accession>A0A1X2ILD5</accession>
<organism evidence="5 6">
    <name type="scientific">Absidia repens</name>
    <dbReference type="NCBI Taxonomy" id="90262"/>
    <lineage>
        <taxon>Eukaryota</taxon>
        <taxon>Fungi</taxon>
        <taxon>Fungi incertae sedis</taxon>
        <taxon>Mucoromycota</taxon>
        <taxon>Mucoromycotina</taxon>
        <taxon>Mucoromycetes</taxon>
        <taxon>Mucorales</taxon>
        <taxon>Cunninghamellaceae</taxon>
        <taxon>Absidia</taxon>
    </lineage>
</organism>
<dbReference type="SUPFAM" id="SSF47473">
    <property type="entry name" value="EF-hand"/>
    <property type="match status" value="1"/>
</dbReference>
<evidence type="ECO:0000256" key="1">
    <source>
        <dbReference type="ARBA" id="ARBA00022737"/>
    </source>
</evidence>
<keyword evidence="6" id="KW-1185">Reference proteome</keyword>
<gene>
    <name evidence="5" type="ORF">BCR42DRAFT_372111</name>
</gene>
<proteinExistence type="predicted"/>
<evidence type="ECO:0000313" key="5">
    <source>
        <dbReference type="EMBL" id="ORZ18612.1"/>
    </source>
</evidence>
<evidence type="ECO:0000256" key="2">
    <source>
        <dbReference type="ARBA" id="ARBA00022837"/>
    </source>
</evidence>
<dbReference type="InterPro" id="IPR002048">
    <property type="entry name" value="EF_hand_dom"/>
</dbReference>
<dbReference type="CDD" id="cd00051">
    <property type="entry name" value="EFh"/>
    <property type="match status" value="1"/>
</dbReference>
<evidence type="ECO:0000313" key="6">
    <source>
        <dbReference type="Proteomes" id="UP000193560"/>
    </source>
</evidence>
<sequence>MSLNSKMTDEAATSLAKSTDKNHDQMIDFDEFAIAMVKLAPNTKYDDDELTDCFRAFDTNHDGKISQSELDKVMRKLGEELSKQDIKDMMAEADANKDGYIDFEEFKRLLG</sequence>
<feature type="domain" description="EF-hand" evidence="4">
    <location>
        <begin position="7"/>
        <end position="42"/>
    </location>
</feature>
<comment type="caution">
    <text evidence="5">The sequence shown here is derived from an EMBL/GenBank/DDBJ whole genome shotgun (WGS) entry which is preliminary data.</text>
</comment>
<dbReference type="GO" id="GO:0005509">
    <property type="term" value="F:calcium ion binding"/>
    <property type="evidence" value="ECO:0007669"/>
    <property type="project" value="InterPro"/>
</dbReference>
<dbReference type="Pfam" id="PF13499">
    <property type="entry name" value="EF-hand_7"/>
    <property type="match status" value="1"/>
</dbReference>
<keyword evidence="2" id="KW-0106">Calcium</keyword>
<dbReference type="FunFam" id="1.10.238.10:FF:000001">
    <property type="entry name" value="Calmodulin 1"/>
    <property type="match status" value="1"/>
</dbReference>
<dbReference type="PROSITE" id="PS50222">
    <property type="entry name" value="EF_HAND_2"/>
    <property type="match status" value="3"/>
</dbReference>